<name>A0A251SNW8_HELAN</name>
<keyword evidence="1" id="KW-1133">Transmembrane helix</keyword>
<accession>A0A251SNW8</accession>
<keyword evidence="1" id="KW-0472">Membrane</keyword>
<evidence type="ECO:0000313" key="2">
    <source>
        <dbReference type="EMBL" id="OTG00434.1"/>
    </source>
</evidence>
<dbReference type="Proteomes" id="UP000215914">
    <property type="component" value="Chromosome 13"/>
</dbReference>
<dbReference type="EMBL" id="CM007902">
    <property type="protein sequence ID" value="OTG00434.1"/>
    <property type="molecule type" value="Genomic_DNA"/>
</dbReference>
<sequence length="132" mass="15656">MSLFSRDHQPSTNRQHTNVLSSVHQEPRISLCIPWQLYHSLIRFDPITMVHGLASCVPVCFCFWLWVLLRYTIYFVIHMSLDAWLQKSLGASYSVDRGVESTRPRRRVHGEYSDMPNYKEIRFRKLNICQIK</sequence>
<reference evidence="3" key="1">
    <citation type="journal article" date="2017" name="Nature">
        <title>The sunflower genome provides insights into oil metabolism, flowering and Asterid evolution.</title>
        <authorList>
            <person name="Badouin H."/>
            <person name="Gouzy J."/>
            <person name="Grassa C.J."/>
            <person name="Murat F."/>
            <person name="Staton S.E."/>
            <person name="Cottret L."/>
            <person name="Lelandais-Briere C."/>
            <person name="Owens G.L."/>
            <person name="Carrere S."/>
            <person name="Mayjonade B."/>
            <person name="Legrand L."/>
            <person name="Gill N."/>
            <person name="Kane N.C."/>
            <person name="Bowers J.E."/>
            <person name="Hubner S."/>
            <person name="Bellec A."/>
            <person name="Berard A."/>
            <person name="Berges H."/>
            <person name="Blanchet N."/>
            <person name="Boniface M.C."/>
            <person name="Brunel D."/>
            <person name="Catrice O."/>
            <person name="Chaidir N."/>
            <person name="Claudel C."/>
            <person name="Donnadieu C."/>
            <person name="Faraut T."/>
            <person name="Fievet G."/>
            <person name="Helmstetter N."/>
            <person name="King M."/>
            <person name="Knapp S.J."/>
            <person name="Lai Z."/>
            <person name="Le Paslier M.C."/>
            <person name="Lippi Y."/>
            <person name="Lorenzon L."/>
            <person name="Mandel J.R."/>
            <person name="Marage G."/>
            <person name="Marchand G."/>
            <person name="Marquand E."/>
            <person name="Bret-Mestries E."/>
            <person name="Morien E."/>
            <person name="Nambeesan S."/>
            <person name="Nguyen T."/>
            <person name="Pegot-Espagnet P."/>
            <person name="Pouilly N."/>
            <person name="Raftis F."/>
            <person name="Sallet E."/>
            <person name="Schiex T."/>
            <person name="Thomas J."/>
            <person name="Vandecasteele C."/>
            <person name="Vares D."/>
            <person name="Vear F."/>
            <person name="Vautrin S."/>
            <person name="Crespi M."/>
            <person name="Mangin B."/>
            <person name="Burke J.M."/>
            <person name="Salse J."/>
            <person name="Munos S."/>
            <person name="Vincourt P."/>
            <person name="Rieseberg L.H."/>
            <person name="Langlade N.B."/>
        </authorList>
    </citation>
    <scope>NUCLEOTIDE SEQUENCE [LARGE SCALE GENOMIC DNA]</scope>
    <source>
        <strain evidence="3">cv. SF193</strain>
    </source>
</reference>
<keyword evidence="1" id="KW-0812">Transmembrane</keyword>
<feature type="transmembrane region" description="Helical" evidence="1">
    <location>
        <begin position="47"/>
        <end position="69"/>
    </location>
</feature>
<dbReference type="AlphaFoldDB" id="A0A251SNW8"/>
<dbReference type="InParanoid" id="A0A251SNW8"/>
<keyword evidence="3" id="KW-1185">Reference proteome</keyword>
<gene>
    <name evidence="2" type="ORF">HannXRQ_Chr13g0390961</name>
</gene>
<proteinExistence type="predicted"/>
<evidence type="ECO:0000313" key="3">
    <source>
        <dbReference type="Proteomes" id="UP000215914"/>
    </source>
</evidence>
<protein>
    <submittedName>
        <fullName evidence="2">Uncharacterized protein</fullName>
    </submittedName>
</protein>
<organism evidence="2 3">
    <name type="scientific">Helianthus annuus</name>
    <name type="common">Common sunflower</name>
    <dbReference type="NCBI Taxonomy" id="4232"/>
    <lineage>
        <taxon>Eukaryota</taxon>
        <taxon>Viridiplantae</taxon>
        <taxon>Streptophyta</taxon>
        <taxon>Embryophyta</taxon>
        <taxon>Tracheophyta</taxon>
        <taxon>Spermatophyta</taxon>
        <taxon>Magnoliopsida</taxon>
        <taxon>eudicotyledons</taxon>
        <taxon>Gunneridae</taxon>
        <taxon>Pentapetalae</taxon>
        <taxon>asterids</taxon>
        <taxon>campanulids</taxon>
        <taxon>Asterales</taxon>
        <taxon>Asteraceae</taxon>
        <taxon>Asteroideae</taxon>
        <taxon>Heliantheae alliance</taxon>
        <taxon>Heliantheae</taxon>
        <taxon>Helianthus</taxon>
    </lineage>
</organism>
<evidence type="ECO:0000256" key="1">
    <source>
        <dbReference type="SAM" id="Phobius"/>
    </source>
</evidence>